<dbReference type="CDD" id="cd06171">
    <property type="entry name" value="Sigma70_r4"/>
    <property type="match status" value="1"/>
</dbReference>
<dbReference type="NCBIfam" id="TIGR02937">
    <property type="entry name" value="sigma70-ECF"/>
    <property type="match status" value="1"/>
</dbReference>
<feature type="domain" description="RNA polymerase sigma-70 region 4" evidence="6">
    <location>
        <begin position="159"/>
        <end position="205"/>
    </location>
</feature>
<evidence type="ECO:0000313" key="7">
    <source>
        <dbReference type="EMBL" id="MBN8432168.1"/>
    </source>
</evidence>
<evidence type="ECO:0000256" key="4">
    <source>
        <dbReference type="ARBA" id="ARBA00023163"/>
    </source>
</evidence>
<dbReference type="PRINTS" id="PR00046">
    <property type="entry name" value="SIGMA70FCT"/>
</dbReference>
<dbReference type="InterPro" id="IPR007630">
    <property type="entry name" value="RNA_pol_sigma70_r4"/>
</dbReference>
<dbReference type="Gene3D" id="1.10.1740.10">
    <property type="match status" value="1"/>
</dbReference>
<keyword evidence="4" id="KW-0804">Transcription</keyword>
<dbReference type="RefSeq" id="WP_207003478.1">
    <property type="nucleotide sequence ID" value="NZ_JAEKJR010000002.1"/>
</dbReference>
<dbReference type="Pfam" id="PF04542">
    <property type="entry name" value="Sigma70_r2"/>
    <property type="match status" value="1"/>
</dbReference>
<feature type="domain" description="RNA polymerase sigma-70 region 2" evidence="5">
    <location>
        <begin position="26"/>
        <end position="99"/>
    </location>
</feature>
<dbReference type="EMBL" id="JAEKJR010000002">
    <property type="protein sequence ID" value="MBN8432168.1"/>
    <property type="molecule type" value="Genomic_DNA"/>
</dbReference>
<dbReference type="PANTHER" id="PTHR30385">
    <property type="entry name" value="SIGMA FACTOR F FLAGELLAR"/>
    <property type="match status" value="1"/>
</dbReference>
<evidence type="ECO:0000256" key="2">
    <source>
        <dbReference type="ARBA" id="ARBA00023082"/>
    </source>
</evidence>
<evidence type="ECO:0000313" key="8">
    <source>
        <dbReference type="Proteomes" id="UP000664293"/>
    </source>
</evidence>
<dbReference type="Gene3D" id="1.20.140.160">
    <property type="match status" value="1"/>
</dbReference>
<dbReference type="InterPro" id="IPR007627">
    <property type="entry name" value="RNA_pol_sigma70_r2"/>
</dbReference>
<dbReference type="InterPro" id="IPR014284">
    <property type="entry name" value="RNA_pol_sigma-70_dom"/>
</dbReference>
<accession>A0ABS3EA20</accession>
<keyword evidence="1" id="KW-0805">Transcription regulation</keyword>
<protein>
    <submittedName>
        <fullName evidence="7">Sigma-70 family RNA polymerase sigma factor</fullName>
    </submittedName>
</protein>
<dbReference type="SUPFAM" id="SSF88659">
    <property type="entry name" value="Sigma3 and sigma4 domains of RNA polymerase sigma factors"/>
    <property type="match status" value="1"/>
</dbReference>
<dbReference type="InterPro" id="IPR013324">
    <property type="entry name" value="RNA_pol_sigma_r3/r4-like"/>
</dbReference>
<dbReference type="SUPFAM" id="SSF88946">
    <property type="entry name" value="Sigma2 domain of RNA polymerase sigma factors"/>
    <property type="match status" value="1"/>
</dbReference>
<dbReference type="Pfam" id="PF04545">
    <property type="entry name" value="Sigma70_r4"/>
    <property type="match status" value="1"/>
</dbReference>
<evidence type="ECO:0000256" key="1">
    <source>
        <dbReference type="ARBA" id="ARBA00023015"/>
    </source>
</evidence>
<proteinExistence type="predicted"/>
<dbReference type="Proteomes" id="UP000664293">
    <property type="component" value="Unassembled WGS sequence"/>
</dbReference>
<evidence type="ECO:0000259" key="6">
    <source>
        <dbReference type="Pfam" id="PF04545"/>
    </source>
</evidence>
<evidence type="ECO:0000259" key="5">
    <source>
        <dbReference type="Pfam" id="PF04542"/>
    </source>
</evidence>
<keyword evidence="3" id="KW-0238">DNA-binding</keyword>
<gene>
    <name evidence="7" type="ORF">JF535_15050</name>
</gene>
<keyword evidence="8" id="KW-1185">Reference proteome</keyword>
<comment type="caution">
    <text evidence="7">The sequence shown here is derived from an EMBL/GenBank/DDBJ whole genome shotgun (WGS) entry which is preliminary data.</text>
</comment>
<name>A0ABS3EA20_9GAMM</name>
<evidence type="ECO:0000256" key="3">
    <source>
        <dbReference type="ARBA" id="ARBA00023125"/>
    </source>
</evidence>
<reference evidence="7 8" key="1">
    <citation type="submission" date="2020-12" db="EMBL/GenBank/DDBJ databases">
        <title>Oil enriched cultivation method for isolating marine PHA-producing bacteria.</title>
        <authorList>
            <person name="Zheng W."/>
            <person name="Yu S."/>
            <person name="Huang Y."/>
        </authorList>
    </citation>
    <scope>NUCLEOTIDE SEQUENCE [LARGE SCALE GENOMIC DNA]</scope>
    <source>
        <strain evidence="7 8">SN0-2</strain>
    </source>
</reference>
<dbReference type="InterPro" id="IPR013325">
    <property type="entry name" value="RNA_pol_sigma_r2"/>
</dbReference>
<dbReference type="InterPro" id="IPR000943">
    <property type="entry name" value="RNA_pol_sigma70"/>
</dbReference>
<keyword evidence="2" id="KW-0731">Sigma factor</keyword>
<sequence length="212" mass="24030">MGEKEQKISLWEQWERGGDSASRDALIAHYLPWGVSVAFSLMKTFPPNLVPHDDIRQITSMALLESIARFCPDKGVPFEAFARKRVRGALLDEVTAENRQTLNTPNEEQGSRPFTALVDQLDGMVMEILLNSLGAEAAPIYPNFTCKSEMHTVLNDLVARLSRREQEVIKLAYFHDQSNREVARALRLSEGRVSQVKKMALDKLKYQLITEI</sequence>
<organism evidence="7 8">
    <name type="scientific">Microbulbifer salipaludis</name>
    <dbReference type="NCBI Taxonomy" id="187980"/>
    <lineage>
        <taxon>Bacteria</taxon>
        <taxon>Pseudomonadati</taxon>
        <taxon>Pseudomonadota</taxon>
        <taxon>Gammaproteobacteria</taxon>
        <taxon>Cellvibrionales</taxon>
        <taxon>Microbulbiferaceae</taxon>
        <taxon>Microbulbifer</taxon>
    </lineage>
</organism>
<dbReference type="PANTHER" id="PTHR30385:SF7">
    <property type="entry name" value="RNA POLYMERASE SIGMA FACTOR FLIA"/>
    <property type="match status" value="1"/>
</dbReference>